<comment type="caution">
    <text evidence="2">The sequence shown here is derived from an EMBL/GenBank/DDBJ whole genome shotgun (WGS) entry which is preliminary data.</text>
</comment>
<evidence type="ECO:0000256" key="1">
    <source>
        <dbReference type="SAM" id="MobiDB-lite"/>
    </source>
</evidence>
<reference evidence="2" key="1">
    <citation type="submission" date="2023-02" db="EMBL/GenBank/DDBJ databases">
        <title>Genome of toxic invasive species Heracleum sosnowskyi carries increased number of genes despite the absence of recent whole-genome duplications.</title>
        <authorList>
            <person name="Schelkunov M."/>
            <person name="Shtratnikova V."/>
            <person name="Makarenko M."/>
            <person name="Klepikova A."/>
            <person name="Omelchenko D."/>
            <person name="Novikova G."/>
            <person name="Obukhova E."/>
            <person name="Bogdanov V."/>
            <person name="Penin A."/>
            <person name="Logacheva M."/>
        </authorList>
    </citation>
    <scope>NUCLEOTIDE SEQUENCE</scope>
    <source>
        <strain evidence="2">Hsosn_3</strain>
        <tissue evidence="2">Leaf</tissue>
    </source>
</reference>
<proteinExistence type="predicted"/>
<dbReference type="EMBL" id="JAUIZM010000006">
    <property type="protein sequence ID" value="KAK1378986.1"/>
    <property type="molecule type" value="Genomic_DNA"/>
</dbReference>
<feature type="region of interest" description="Disordered" evidence="1">
    <location>
        <begin position="139"/>
        <end position="181"/>
    </location>
</feature>
<gene>
    <name evidence="2" type="ORF">POM88_025730</name>
</gene>
<reference evidence="2" key="2">
    <citation type="submission" date="2023-05" db="EMBL/GenBank/DDBJ databases">
        <authorList>
            <person name="Schelkunov M.I."/>
        </authorList>
    </citation>
    <scope>NUCLEOTIDE SEQUENCE</scope>
    <source>
        <strain evidence="2">Hsosn_3</strain>
        <tissue evidence="2">Leaf</tissue>
    </source>
</reference>
<evidence type="ECO:0000313" key="3">
    <source>
        <dbReference type="Proteomes" id="UP001237642"/>
    </source>
</evidence>
<dbReference type="AlphaFoldDB" id="A0AAD8I5K6"/>
<accession>A0AAD8I5K6</accession>
<evidence type="ECO:0000313" key="2">
    <source>
        <dbReference type="EMBL" id="KAK1378986.1"/>
    </source>
</evidence>
<dbReference type="Proteomes" id="UP001237642">
    <property type="component" value="Unassembled WGS sequence"/>
</dbReference>
<sequence>MQWSQCLYHPMLKLQLEGPKTKRNTRNDIHADPTKMRRQNTIVHCTCCKAARHNWRSYETRKSDEVQKAASEGIQLKVEKTKVRCGKCVNEGHNARACKVQKVVPNQGETNDQAQGHQNGQAQEQPNVLQQKEKFLEEGRVNPINLDGSQQEEITTLRGLQPAKIAKKAEAEGAKKAPRKI</sequence>
<protein>
    <submittedName>
        <fullName evidence="2">Uncharacterized protein</fullName>
    </submittedName>
</protein>
<name>A0AAD8I5K6_9APIA</name>
<keyword evidence="3" id="KW-1185">Reference proteome</keyword>
<organism evidence="2 3">
    <name type="scientific">Heracleum sosnowskyi</name>
    <dbReference type="NCBI Taxonomy" id="360622"/>
    <lineage>
        <taxon>Eukaryota</taxon>
        <taxon>Viridiplantae</taxon>
        <taxon>Streptophyta</taxon>
        <taxon>Embryophyta</taxon>
        <taxon>Tracheophyta</taxon>
        <taxon>Spermatophyta</taxon>
        <taxon>Magnoliopsida</taxon>
        <taxon>eudicotyledons</taxon>
        <taxon>Gunneridae</taxon>
        <taxon>Pentapetalae</taxon>
        <taxon>asterids</taxon>
        <taxon>campanulids</taxon>
        <taxon>Apiales</taxon>
        <taxon>Apiaceae</taxon>
        <taxon>Apioideae</taxon>
        <taxon>apioid superclade</taxon>
        <taxon>Tordylieae</taxon>
        <taxon>Tordyliinae</taxon>
        <taxon>Heracleum</taxon>
    </lineage>
</organism>